<reference evidence="6 7" key="1">
    <citation type="submission" date="2021-07" db="EMBL/GenBank/DDBJ databases">
        <title>The Aristolochia fimbriata genome: insights into angiosperm evolution, floral development and chemical biosynthesis.</title>
        <authorList>
            <person name="Jiao Y."/>
        </authorList>
    </citation>
    <scope>NUCLEOTIDE SEQUENCE [LARGE SCALE GENOMIC DNA]</scope>
    <source>
        <strain evidence="6">IBCAS-2021</strain>
        <tissue evidence="6">Leaf</tissue>
    </source>
</reference>
<organism evidence="6 7">
    <name type="scientific">Aristolochia fimbriata</name>
    <name type="common">White veined hardy Dutchman's pipe vine</name>
    <dbReference type="NCBI Taxonomy" id="158543"/>
    <lineage>
        <taxon>Eukaryota</taxon>
        <taxon>Viridiplantae</taxon>
        <taxon>Streptophyta</taxon>
        <taxon>Embryophyta</taxon>
        <taxon>Tracheophyta</taxon>
        <taxon>Spermatophyta</taxon>
        <taxon>Magnoliopsida</taxon>
        <taxon>Magnoliidae</taxon>
        <taxon>Piperales</taxon>
        <taxon>Aristolochiaceae</taxon>
        <taxon>Aristolochia</taxon>
    </lineage>
</organism>
<comment type="caution">
    <text evidence="6">The sequence shown here is derived from an EMBL/GenBank/DDBJ whole genome shotgun (WGS) entry which is preliminary data.</text>
</comment>
<feature type="region of interest" description="Disordered" evidence="4">
    <location>
        <begin position="43"/>
        <end position="75"/>
    </location>
</feature>
<dbReference type="AlphaFoldDB" id="A0AAV7EEC4"/>
<evidence type="ECO:0000259" key="5">
    <source>
        <dbReference type="PROSITE" id="PS50600"/>
    </source>
</evidence>
<accession>A0AAV7EEC4</accession>
<dbReference type="SUPFAM" id="SSF54001">
    <property type="entry name" value="Cysteine proteinases"/>
    <property type="match status" value="1"/>
</dbReference>
<feature type="compositionally biased region" description="Basic and acidic residues" evidence="4">
    <location>
        <begin position="43"/>
        <end position="60"/>
    </location>
</feature>
<feature type="domain" description="Ubiquitin-like protease family profile" evidence="5">
    <location>
        <begin position="1"/>
        <end position="123"/>
    </location>
</feature>
<name>A0AAV7EEC4_ARIFI</name>
<dbReference type="InterPro" id="IPR003653">
    <property type="entry name" value="Peptidase_C48_C"/>
</dbReference>
<dbReference type="PROSITE" id="PS50600">
    <property type="entry name" value="ULP_PROTEASE"/>
    <property type="match status" value="1"/>
</dbReference>
<evidence type="ECO:0000256" key="3">
    <source>
        <dbReference type="ARBA" id="ARBA00022801"/>
    </source>
</evidence>
<evidence type="ECO:0000256" key="2">
    <source>
        <dbReference type="ARBA" id="ARBA00022670"/>
    </source>
</evidence>
<proteinExistence type="inferred from homology"/>
<dbReference type="Pfam" id="PF02902">
    <property type="entry name" value="Peptidase_C48"/>
    <property type="match status" value="1"/>
</dbReference>
<dbReference type="GO" id="GO:0008234">
    <property type="term" value="F:cysteine-type peptidase activity"/>
    <property type="evidence" value="ECO:0007669"/>
    <property type="project" value="InterPro"/>
</dbReference>
<dbReference type="EMBL" id="JAINDJ010000005">
    <property type="protein sequence ID" value="KAG9447180.1"/>
    <property type="molecule type" value="Genomic_DNA"/>
</dbReference>
<sequence length="123" mass="14278">MLYVIDVYIDLMVVRQEKNQSMCRPCYFFNTLAHLFLHQHRTLESPKEHDAKLKKGDGRSKKGAGRSRTGEKKFENVECQPKTNGNLSATIANINMDVDLMFMPLNNDSHWHLLVINMNEKEL</sequence>
<dbReference type="Proteomes" id="UP000825729">
    <property type="component" value="Unassembled WGS sequence"/>
</dbReference>
<protein>
    <recommendedName>
        <fullName evidence="5">Ubiquitin-like protease family profile domain-containing protein</fullName>
    </recommendedName>
</protein>
<keyword evidence="7" id="KW-1185">Reference proteome</keyword>
<evidence type="ECO:0000313" key="7">
    <source>
        <dbReference type="Proteomes" id="UP000825729"/>
    </source>
</evidence>
<evidence type="ECO:0000256" key="4">
    <source>
        <dbReference type="SAM" id="MobiDB-lite"/>
    </source>
</evidence>
<gene>
    <name evidence="6" type="ORF">H6P81_013308</name>
</gene>
<evidence type="ECO:0000313" key="6">
    <source>
        <dbReference type="EMBL" id="KAG9447180.1"/>
    </source>
</evidence>
<dbReference type="GO" id="GO:0006508">
    <property type="term" value="P:proteolysis"/>
    <property type="evidence" value="ECO:0007669"/>
    <property type="project" value="UniProtKB-KW"/>
</dbReference>
<comment type="similarity">
    <text evidence="1">Belongs to the peptidase C48 family.</text>
</comment>
<evidence type="ECO:0000256" key="1">
    <source>
        <dbReference type="ARBA" id="ARBA00005234"/>
    </source>
</evidence>
<keyword evidence="2" id="KW-0645">Protease</keyword>
<dbReference type="InterPro" id="IPR038765">
    <property type="entry name" value="Papain-like_cys_pep_sf"/>
</dbReference>
<keyword evidence="3" id="KW-0378">Hydrolase</keyword>
<dbReference type="Gene3D" id="3.40.395.10">
    <property type="entry name" value="Adenoviral Proteinase, Chain A"/>
    <property type="match status" value="1"/>
</dbReference>